<dbReference type="PANTHER" id="PTHR40086">
    <property type="entry name" value="PHOSPHOTRANSFERASE YTMP-RELATED"/>
    <property type="match status" value="1"/>
</dbReference>
<dbReference type="InterPro" id="IPR011009">
    <property type="entry name" value="Kinase-like_dom_sf"/>
</dbReference>
<dbReference type="PANTHER" id="PTHR40086:SF1">
    <property type="entry name" value="CELL CYCLE REGULATOR CCRZ"/>
    <property type="match status" value="1"/>
</dbReference>
<evidence type="ECO:0000313" key="2">
    <source>
        <dbReference type="EMBL" id="MBU9721071.1"/>
    </source>
</evidence>
<feature type="domain" description="Aminoglycoside phosphotransferase" evidence="1">
    <location>
        <begin position="40"/>
        <end position="217"/>
    </location>
</feature>
<dbReference type="InterPro" id="IPR002575">
    <property type="entry name" value="Aminoglycoside_PTrfase"/>
</dbReference>
<gene>
    <name evidence="2" type="ORF">KS407_06385</name>
</gene>
<evidence type="ECO:0000259" key="1">
    <source>
        <dbReference type="Pfam" id="PF01636"/>
    </source>
</evidence>
<name>A0ABS6JR87_9BACI</name>
<dbReference type="EMBL" id="JAHQCR010000030">
    <property type="protein sequence ID" value="MBU9721071.1"/>
    <property type="molecule type" value="Genomic_DNA"/>
</dbReference>
<dbReference type="Pfam" id="PF01636">
    <property type="entry name" value="APH"/>
    <property type="match status" value="1"/>
</dbReference>
<reference evidence="2 3" key="1">
    <citation type="submission" date="2021-06" db="EMBL/GenBank/DDBJ databases">
        <title>Bacillus sp. RD4P76, an endophyte from a halophyte.</title>
        <authorList>
            <person name="Sun J.-Q."/>
        </authorList>
    </citation>
    <scope>NUCLEOTIDE SEQUENCE [LARGE SCALE GENOMIC DNA]</scope>
    <source>
        <strain evidence="2 3">JCM 17098</strain>
    </source>
</reference>
<dbReference type="InterPro" id="IPR052077">
    <property type="entry name" value="CcrZ_PhaseVar_Mediator"/>
</dbReference>
<sequence>MIHFMGEEWELLPAGGATGEAYIAQQGDQKIFIKRNSSPFLAVLSAEGIVPKLLWTKRLENGDVITAQRWVNSRELKSPEMKEDRVARLLSKIHRSKELLYMFKRMGNHSLLPTEFFKTLKDKALKCNLNNDLVHSSLNWLEKNVIEIDQMDHVVCHSDVNHNNWILSGDDSLYLIDWDGAIVADPALDLAPLLYLYVPRNEWDRWLSEYGLTLTQGLKNRMRWYMIAQCIDTLLWSKQKSESIDSEKWEVLLCNVLRDTELHS</sequence>
<dbReference type="Gene3D" id="3.90.1200.10">
    <property type="match status" value="1"/>
</dbReference>
<accession>A0ABS6JR87</accession>
<proteinExistence type="predicted"/>
<keyword evidence="3" id="KW-1185">Reference proteome</keyword>
<dbReference type="Proteomes" id="UP000790580">
    <property type="component" value="Unassembled WGS sequence"/>
</dbReference>
<organism evidence="2 3">
    <name type="scientific">Evansella alkalicola</name>
    <dbReference type="NCBI Taxonomy" id="745819"/>
    <lineage>
        <taxon>Bacteria</taxon>
        <taxon>Bacillati</taxon>
        <taxon>Bacillota</taxon>
        <taxon>Bacilli</taxon>
        <taxon>Bacillales</taxon>
        <taxon>Bacillaceae</taxon>
        <taxon>Evansella</taxon>
    </lineage>
</organism>
<comment type="caution">
    <text evidence="2">The sequence shown here is derived from an EMBL/GenBank/DDBJ whole genome shotgun (WGS) entry which is preliminary data.</text>
</comment>
<evidence type="ECO:0000313" key="3">
    <source>
        <dbReference type="Proteomes" id="UP000790580"/>
    </source>
</evidence>
<dbReference type="SUPFAM" id="SSF56112">
    <property type="entry name" value="Protein kinase-like (PK-like)"/>
    <property type="match status" value="1"/>
</dbReference>
<protein>
    <submittedName>
        <fullName evidence="2">Phosphotransferase family protein</fullName>
    </submittedName>
</protein>